<evidence type="ECO:0000313" key="3">
    <source>
        <dbReference type="Proteomes" id="UP000886523"/>
    </source>
</evidence>
<dbReference type="EMBL" id="MU129036">
    <property type="protein sequence ID" value="KAF9509369.1"/>
    <property type="molecule type" value="Genomic_DNA"/>
</dbReference>
<gene>
    <name evidence="2" type="ORF">BS47DRAFT_1365263</name>
</gene>
<evidence type="ECO:0000313" key="2">
    <source>
        <dbReference type="EMBL" id="KAF9509369.1"/>
    </source>
</evidence>
<comment type="caution">
    <text evidence="2">The sequence shown here is derived from an EMBL/GenBank/DDBJ whole genome shotgun (WGS) entry which is preliminary data.</text>
</comment>
<evidence type="ECO:0000256" key="1">
    <source>
        <dbReference type="SAM" id="MobiDB-lite"/>
    </source>
</evidence>
<feature type="region of interest" description="Disordered" evidence="1">
    <location>
        <begin position="1"/>
        <end position="29"/>
    </location>
</feature>
<accession>A0A9P6APQ9</accession>
<sequence>MDFGRRFPMPSPHIPHMEPQSRQHRRESYSPYCRSYANSIPHPNSKPFGDPMLRHGHNHRYGHTTYTLDNYKLPLGSPAFNLLDATPANPTVPVFASFTMAGPAPTDPTENTEDATHHETQNPDADPLTDDFIPLGEYTADGDTVMPGADEAVSGDRESYSANI</sequence>
<keyword evidence="3" id="KW-1185">Reference proteome</keyword>
<proteinExistence type="predicted"/>
<reference evidence="2" key="1">
    <citation type="journal article" date="2020" name="Nat. Commun.">
        <title>Large-scale genome sequencing of mycorrhizal fungi provides insights into the early evolution of symbiotic traits.</title>
        <authorList>
            <person name="Miyauchi S."/>
            <person name="Kiss E."/>
            <person name="Kuo A."/>
            <person name="Drula E."/>
            <person name="Kohler A."/>
            <person name="Sanchez-Garcia M."/>
            <person name="Morin E."/>
            <person name="Andreopoulos B."/>
            <person name="Barry K.W."/>
            <person name="Bonito G."/>
            <person name="Buee M."/>
            <person name="Carver A."/>
            <person name="Chen C."/>
            <person name="Cichocki N."/>
            <person name="Clum A."/>
            <person name="Culley D."/>
            <person name="Crous P.W."/>
            <person name="Fauchery L."/>
            <person name="Girlanda M."/>
            <person name="Hayes R.D."/>
            <person name="Keri Z."/>
            <person name="LaButti K."/>
            <person name="Lipzen A."/>
            <person name="Lombard V."/>
            <person name="Magnuson J."/>
            <person name="Maillard F."/>
            <person name="Murat C."/>
            <person name="Nolan M."/>
            <person name="Ohm R.A."/>
            <person name="Pangilinan J."/>
            <person name="Pereira M.F."/>
            <person name="Perotto S."/>
            <person name="Peter M."/>
            <person name="Pfister S."/>
            <person name="Riley R."/>
            <person name="Sitrit Y."/>
            <person name="Stielow J.B."/>
            <person name="Szollosi G."/>
            <person name="Zifcakova L."/>
            <person name="Stursova M."/>
            <person name="Spatafora J.W."/>
            <person name="Tedersoo L."/>
            <person name="Vaario L.M."/>
            <person name="Yamada A."/>
            <person name="Yan M."/>
            <person name="Wang P."/>
            <person name="Xu J."/>
            <person name="Bruns T."/>
            <person name="Baldrian P."/>
            <person name="Vilgalys R."/>
            <person name="Dunand C."/>
            <person name="Henrissat B."/>
            <person name="Grigoriev I.V."/>
            <person name="Hibbett D."/>
            <person name="Nagy L.G."/>
            <person name="Martin F.M."/>
        </authorList>
    </citation>
    <scope>NUCLEOTIDE SEQUENCE</scope>
    <source>
        <strain evidence="2">UP504</strain>
    </source>
</reference>
<dbReference type="AlphaFoldDB" id="A0A9P6APQ9"/>
<protein>
    <submittedName>
        <fullName evidence="2">Uncharacterized protein</fullName>
    </submittedName>
</protein>
<organism evidence="2 3">
    <name type="scientific">Hydnum rufescens UP504</name>
    <dbReference type="NCBI Taxonomy" id="1448309"/>
    <lineage>
        <taxon>Eukaryota</taxon>
        <taxon>Fungi</taxon>
        <taxon>Dikarya</taxon>
        <taxon>Basidiomycota</taxon>
        <taxon>Agaricomycotina</taxon>
        <taxon>Agaricomycetes</taxon>
        <taxon>Cantharellales</taxon>
        <taxon>Hydnaceae</taxon>
        <taxon>Hydnum</taxon>
    </lineage>
</organism>
<dbReference type="Proteomes" id="UP000886523">
    <property type="component" value="Unassembled WGS sequence"/>
</dbReference>
<feature type="region of interest" description="Disordered" evidence="1">
    <location>
        <begin position="103"/>
        <end position="164"/>
    </location>
</feature>
<feature type="compositionally biased region" description="Basic and acidic residues" evidence="1">
    <location>
        <begin position="154"/>
        <end position="164"/>
    </location>
</feature>
<name>A0A9P6APQ9_9AGAM</name>